<dbReference type="SMART" id="SM00347">
    <property type="entry name" value="HTH_MARR"/>
    <property type="match status" value="1"/>
</dbReference>
<dbReference type="Gene3D" id="1.10.10.10">
    <property type="entry name" value="Winged helix-like DNA-binding domain superfamily/Winged helix DNA-binding domain"/>
    <property type="match status" value="1"/>
</dbReference>
<dbReference type="RefSeq" id="WP_229678628.1">
    <property type="nucleotide sequence ID" value="NZ_BMKA01000008.1"/>
</dbReference>
<proteinExistence type="predicted"/>
<name>A0A916VTD4_9RHOB</name>
<dbReference type="InterPro" id="IPR036390">
    <property type="entry name" value="WH_DNA-bd_sf"/>
</dbReference>
<dbReference type="GO" id="GO:0003700">
    <property type="term" value="F:DNA-binding transcription factor activity"/>
    <property type="evidence" value="ECO:0007669"/>
    <property type="project" value="InterPro"/>
</dbReference>
<organism evidence="2 3">
    <name type="scientific">Neptunicoccus cionae</name>
    <dbReference type="NCBI Taxonomy" id="2035344"/>
    <lineage>
        <taxon>Bacteria</taxon>
        <taxon>Pseudomonadati</taxon>
        <taxon>Pseudomonadota</taxon>
        <taxon>Alphaproteobacteria</taxon>
        <taxon>Rhodobacterales</taxon>
        <taxon>Paracoccaceae</taxon>
        <taxon>Neptunicoccus</taxon>
    </lineage>
</organism>
<dbReference type="PANTHER" id="PTHR33164">
    <property type="entry name" value="TRANSCRIPTIONAL REGULATOR, MARR FAMILY"/>
    <property type="match status" value="1"/>
</dbReference>
<gene>
    <name evidence="2" type="ORF">GCM10011498_35660</name>
</gene>
<dbReference type="PANTHER" id="PTHR33164:SF43">
    <property type="entry name" value="HTH-TYPE TRANSCRIPTIONAL REPRESSOR YETL"/>
    <property type="match status" value="1"/>
</dbReference>
<evidence type="ECO:0000313" key="3">
    <source>
        <dbReference type="Proteomes" id="UP000628017"/>
    </source>
</evidence>
<evidence type="ECO:0000313" key="2">
    <source>
        <dbReference type="EMBL" id="GGA31313.1"/>
    </source>
</evidence>
<comment type="caution">
    <text evidence="2">The sequence shown here is derived from an EMBL/GenBank/DDBJ whole genome shotgun (WGS) entry which is preliminary data.</text>
</comment>
<sequence>MSQFSLDDFLPYQLAVVSARVSREFSQIYAEHFDMSVPEWRVLVHLHNAGPVSIREIQARVDMDKSKVSRAASRLEKAGFLTKETNADDRRLLKLGLTEQGYARMEQIIPLANEFEQRLLKRMGADTDGFRETLLKLLKDDT</sequence>
<dbReference type="SUPFAM" id="SSF46785">
    <property type="entry name" value="Winged helix' DNA-binding domain"/>
    <property type="match status" value="1"/>
</dbReference>
<dbReference type="Proteomes" id="UP000628017">
    <property type="component" value="Unassembled WGS sequence"/>
</dbReference>
<dbReference type="GO" id="GO:0006950">
    <property type="term" value="P:response to stress"/>
    <property type="evidence" value="ECO:0007669"/>
    <property type="project" value="TreeGrafter"/>
</dbReference>
<dbReference type="AlphaFoldDB" id="A0A916VTD4"/>
<dbReference type="Pfam" id="PF01047">
    <property type="entry name" value="MarR"/>
    <property type="match status" value="1"/>
</dbReference>
<evidence type="ECO:0000259" key="1">
    <source>
        <dbReference type="PROSITE" id="PS50995"/>
    </source>
</evidence>
<protein>
    <submittedName>
        <fullName evidence="2">MarR family transcriptional regulator</fullName>
    </submittedName>
</protein>
<keyword evidence="3" id="KW-1185">Reference proteome</keyword>
<dbReference type="InterPro" id="IPR036388">
    <property type="entry name" value="WH-like_DNA-bd_sf"/>
</dbReference>
<dbReference type="InterPro" id="IPR000835">
    <property type="entry name" value="HTH_MarR-typ"/>
</dbReference>
<accession>A0A916VTD4</accession>
<feature type="domain" description="HTH marR-type" evidence="1">
    <location>
        <begin position="7"/>
        <end position="142"/>
    </location>
</feature>
<reference evidence="2" key="2">
    <citation type="submission" date="2020-09" db="EMBL/GenBank/DDBJ databases">
        <authorList>
            <person name="Sun Q."/>
            <person name="Zhou Y."/>
        </authorList>
    </citation>
    <scope>NUCLEOTIDE SEQUENCE</scope>
    <source>
        <strain evidence="2">CGMCC 1.15880</strain>
    </source>
</reference>
<dbReference type="PROSITE" id="PS50995">
    <property type="entry name" value="HTH_MARR_2"/>
    <property type="match status" value="1"/>
</dbReference>
<dbReference type="InterPro" id="IPR039422">
    <property type="entry name" value="MarR/SlyA-like"/>
</dbReference>
<dbReference type="PRINTS" id="PR00598">
    <property type="entry name" value="HTHMARR"/>
</dbReference>
<reference evidence="2" key="1">
    <citation type="journal article" date="2014" name="Int. J. Syst. Evol. Microbiol.">
        <title>Complete genome sequence of Corynebacterium casei LMG S-19264T (=DSM 44701T), isolated from a smear-ripened cheese.</title>
        <authorList>
            <consortium name="US DOE Joint Genome Institute (JGI-PGF)"/>
            <person name="Walter F."/>
            <person name="Albersmeier A."/>
            <person name="Kalinowski J."/>
            <person name="Ruckert C."/>
        </authorList>
    </citation>
    <scope>NUCLEOTIDE SEQUENCE</scope>
    <source>
        <strain evidence="2">CGMCC 1.15880</strain>
    </source>
</reference>
<dbReference type="EMBL" id="BMKA01000008">
    <property type="protein sequence ID" value="GGA31313.1"/>
    <property type="molecule type" value="Genomic_DNA"/>
</dbReference>